<dbReference type="EMBL" id="HE574735">
    <property type="protein sequence ID" value="CCC55813.1"/>
    <property type="molecule type" value="mRNA"/>
</dbReference>
<organism evidence="1">
    <name type="scientific">Hyaloperonospora arabidopsidis (strain Emoy2)</name>
    <name type="common">Downy mildew agent</name>
    <name type="synonym">Peronospora arabidopsidis</name>
    <dbReference type="NCBI Taxonomy" id="559515"/>
    <lineage>
        <taxon>Eukaryota</taxon>
        <taxon>Sar</taxon>
        <taxon>Stramenopiles</taxon>
        <taxon>Oomycota</taxon>
        <taxon>Peronosporomycetes</taxon>
        <taxon>Peronosporales</taxon>
        <taxon>Peronosporaceae</taxon>
        <taxon>Hyaloperonospora</taxon>
    </lineage>
</organism>
<sequence length="393" mass="45169">RDTNSSRTRGSTVTNASLPAIFRSSVGNHNDVVVKRLLRAREIAADEERTPRKLPSFDKVISELFATLHVEETYPPDLGKKIINKLRTFDREAIKHYYEKQYEDPIMATKKLIEASSLKHQRTHGPFDMEMYREFYHDHLHKETWISHWVQDGLHKAELHPNVVFKMMINAEKRPVLGADSRSLFATTDLEALHKYIERFNEKEKSRTPASLRQTLSYCIRDEAGLASFLSIAKQNSINAPFVWKEQHRLFMGWIGHRKTIDQVADMMKIPGQWKDAKACPFLDTLIGYVTVFAQTYPAASTDIVSCLVIKFGHLYAAMLIGEAKEVNIDVFAELEKVLFQSWTKGGTNPLNFDQADFFAEITVGADDKALIREHFAEHYRKETPSHLMLTLN</sequence>
<proteinExistence type="evidence at transcript level"/>
<reference evidence="1" key="1">
    <citation type="journal article" date="2011" name="PLoS Pathog.">
        <title>Multiple candidate effectors from the oomycete pathogen Hyaloperonospora arabidopsidis suppress host plant immunity.</title>
        <authorList>
            <person name="Fabro G."/>
            <person name="Steinbrenner J."/>
            <person name="Coates M."/>
            <person name="Ishaque N."/>
            <person name="Baxter L."/>
            <person name="Studholme D.J."/>
            <person name="Koerner E."/>
            <person name="Allen R."/>
            <person name="Piquerez S.J.M."/>
            <person name="Rougon-Cardoso A."/>
            <person name="Greenshields D."/>
            <person name="Lei R."/>
            <person name="Badel J.L."/>
            <person name="Caillaud M.C."/>
            <person name="Van den Ackerveken G."/>
            <person name="Parker J.E."/>
            <person name="Beynon J."/>
            <person name="Jones J.D.G."/>
        </authorList>
    </citation>
    <scope>NUCLEOTIDE SEQUENCE</scope>
    <source>
        <strain evidence="1">Emoy2</strain>
        <tissue evidence="1">Conidiospore</tissue>
    </source>
</reference>
<dbReference type="PHI-base" id="PHI:10718"/>
<dbReference type="IntAct" id="G3C9N7">
    <property type="interactions" value="1"/>
</dbReference>
<feature type="non-terminal residue" evidence="1">
    <location>
        <position position="1"/>
    </location>
</feature>
<evidence type="ECO:0000313" key="1">
    <source>
        <dbReference type="EMBL" id="CCC55813.1"/>
    </source>
</evidence>
<protein>
    <submittedName>
        <fullName evidence="1">RxLR effector candidate</fullName>
    </submittedName>
</protein>
<accession>G3C9N7</accession>
<name>G3C9N7_HYAAE</name>
<gene>
    <name evidence="1" type="primary">RxL21</name>
</gene>
<dbReference type="AlphaFoldDB" id="G3C9N7"/>